<reference evidence="1 2" key="1">
    <citation type="journal article" date="2018" name="J. Microbiol.">
        <title>Baekduia soli gen. nov., sp. nov., a novel bacterium isolated from the soil of Baekdu Mountain and proposal of a novel family name, Baekduiaceae fam. nov.</title>
        <authorList>
            <person name="An D.S."/>
            <person name="Siddiqi M.Z."/>
            <person name="Kim K.H."/>
            <person name="Yu H.S."/>
            <person name="Im W.T."/>
        </authorList>
    </citation>
    <scope>NUCLEOTIDE SEQUENCE [LARGE SCALE GENOMIC DNA]</scope>
    <source>
        <strain evidence="1 2">BR7-21</strain>
    </source>
</reference>
<sequence>MLQSAFYEGTVRHRRFAVRPHAFRHRISMAYVDLEELPRLLGGRLVRRGPGLVRFRRADYLGDPQVGLADAVRDLVAQRTGTAPDGPIRLLTQLRTFGHCFNPVSFYYCHRADGTLQCVVAEVTSTPWSERHAYVLPAPPDGAGVIKGHFDKRLHVSPFMGMDQSYEWHATQPSPARPTLSVHIESREGGERVFDATLSLRRAPFTPRTLARVVGRHPAATLRVLALIYAHAAALALKRVPIHPRPTLPEAP</sequence>
<evidence type="ECO:0000313" key="1">
    <source>
        <dbReference type="EMBL" id="QEC50844.1"/>
    </source>
</evidence>
<organism evidence="1 2">
    <name type="scientific">Baekduia soli</name>
    <dbReference type="NCBI Taxonomy" id="496014"/>
    <lineage>
        <taxon>Bacteria</taxon>
        <taxon>Bacillati</taxon>
        <taxon>Actinomycetota</taxon>
        <taxon>Thermoleophilia</taxon>
        <taxon>Solirubrobacterales</taxon>
        <taxon>Baekduiaceae</taxon>
        <taxon>Baekduia</taxon>
    </lineage>
</organism>
<evidence type="ECO:0000313" key="2">
    <source>
        <dbReference type="Proteomes" id="UP000321805"/>
    </source>
</evidence>
<dbReference type="EMBL" id="CP042430">
    <property type="protein sequence ID" value="QEC50844.1"/>
    <property type="molecule type" value="Genomic_DNA"/>
</dbReference>
<dbReference type="KEGG" id="bsol:FSW04_19730"/>
<dbReference type="Pfam" id="PF07103">
    <property type="entry name" value="DUF1365"/>
    <property type="match status" value="1"/>
</dbReference>
<dbReference type="PANTHER" id="PTHR33973:SF4">
    <property type="entry name" value="OS07G0153300 PROTEIN"/>
    <property type="match status" value="1"/>
</dbReference>
<dbReference type="InterPro" id="IPR010775">
    <property type="entry name" value="DUF1365"/>
</dbReference>
<dbReference type="Proteomes" id="UP000321805">
    <property type="component" value="Chromosome"/>
</dbReference>
<accession>A0A5B8UD04</accession>
<dbReference type="OrthoDB" id="9778801at2"/>
<dbReference type="PANTHER" id="PTHR33973">
    <property type="entry name" value="OS07G0153300 PROTEIN"/>
    <property type="match status" value="1"/>
</dbReference>
<dbReference type="AlphaFoldDB" id="A0A5B8UD04"/>
<gene>
    <name evidence="1" type="ORF">FSW04_19730</name>
</gene>
<name>A0A5B8UD04_9ACTN</name>
<protein>
    <submittedName>
        <fullName evidence="1">DUF1365 domain-containing protein</fullName>
    </submittedName>
</protein>
<keyword evidence="2" id="KW-1185">Reference proteome</keyword>
<proteinExistence type="predicted"/>